<dbReference type="EMBL" id="JARK01001437">
    <property type="protein sequence ID" value="EYC02181.1"/>
    <property type="molecule type" value="Genomic_DNA"/>
</dbReference>
<dbReference type="Proteomes" id="UP000024635">
    <property type="component" value="Unassembled WGS sequence"/>
</dbReference>
<reference evidence="2" key="1">
    <citation type="journal article" date="2015" name="Nat. Genet.">
        <title>The genome and transcriptome of the zoonotic hookworm Ancylostoma ceylanicum identify infection-specific gene families.</title>
        <authorList>
            <person name="Schwarz E.M."/>
            <person name="Hu Y."/>
            <person name="Antoshechkin I."/>
            <person name="Miller M.M."/>
            <person name="Sternberg P.W."/>
            <person name="Aroian R.V."/>
        </authorList>
    </citation>
    <scope>NUCLEOTIDE SEQUENCE</scope>
    <source>
        <strain evidence="2">HY135</strain>
    </source>
</reference>
<keyword evidence="2" id="KW-1185">Reference proteome</keyword>
<accession>A0A016THI3</accession>
<evidence type="ECO:0000313" key="2">
    <source>
        <dbReference type="Proteomes" id="UP000024635"/>
    </source>
</evidence>
<gene>
    <name evidence="1" type="primary">Acey_s0101.g3348</name>
    <name evidence="1" type="ORF">Y032_0101g3348</name>
</gene>
<comment type="caution">
    <text evidence="1">The sequence shown here is derived from an EMBL/GenBank/DDBJ whole genome shotgun (WGS) entry which is preliminary data.</text>
</comment>
<organism evidence="1 2">
    <name type="scientific">Ancylostoma ceylanicum</name>
    <dbReference type="NCBI Taxonomy" id="53326"/>
    <lineage>
        <taxon>Eukaryota</taxon>
        <taxon>Metazoa</taxon>
        <taxon>Ecdysozoa</taxon>
        <taxon>Nematoda</taxon>
        <taxon>Chromadorea</taxon>
        <taxon>Rhabditida</taxon>
        <taxon>Rhabditina</taxon>
        <taxon>Rhabditomorpha</taxon>
        <taxon>Strongyloidea</taxon>
        <taxon>Ancylostomatidae</taxon>
        <taxon>Ancylostomatinae</taxon>
        <taxon>Ancylostoma</taxon>
    </lineage>
</organism>
<protein>
    <submittedName>
        <fullName evidence="1">Uncharacterized protein</fullName>
    </submittedName>
</protein>
<sequence>MKEEELLIASNSAVVTRGWFILENCCYHYNQDFLDNALVAGNCMSLEGVVHGRVRMMQYLAGPVPCTPASSTQRTSKIPRITMAI</sequence>
<name>A0A016THI3_9BILA</name>
<dbReference type="AlphaFoldDB" id="A0A016THI3"/>
<evidence type="ECO:0000313" key="1">
    <source>
        <dbReference type="EMBL" id="EYC02181.1"/>
    </source>
</evidence>
<proteinExistence type="predicted"/>